<dbReference type="AlphaFoldDB" id="A0A914XY38"/>
<keyword evidence="2" id="KW-0547">Nucleotide-binding</keyword>
<dbReference type="PROSITE" id="PS00297">
    <property type="entry name" value="HSP70_1"/>
    <property type="match status" value="1"/>
</dbReference>
<dbReference type="GO" id="GO:0030968">
    <property type="term" value="P:endoplasmic reticulum unfolded protein response"/>
    <property type="evidence" value="ECO:0007669"/>
    <property type="project" value="TreeGrafter"/>
</dbReference>
<evidence type="ECO:0000313" key="5">
    <source>
        <dbReference type="WBParaSite" id="PSU_v2.g11872.t1"/>
    </source>
</evidence>
<dbReference type="PANTHER" id="PTHR45639:SF34">
    <property type="entry name" value="CHAPERONE PROTEIN DNAK"/>
    <property type="match status" value="1"/>
</dbReference>
<dbReference type="Proteomes" id="UP000887577">
    <property type="component" value="Unplaced"/>
</dbReference>
<dbReference type="Gene3D" id="3.90.640.10">
    <property type="entry name" value="Actin, Chain A, domain 4"/>
    <property type="match status" value="2"/>
</dbReference>
<organism evidence="4 5">
    <name type="scientific">Panagrolaimus superbus</name>
    <dbReference type="NCBI Taxonomy" id="310955"/>
    <lineage>
        <taxon>Eukaryota</taxon>
        <taxon>Metazoa</taxon>
        <taxon>Ecdysozoa</taxon>
        <taxon>Nematoda</taxon>
        <taxon>Chromadorea</taxon>
        <taxon>Rhabditida</taxon>
        <taxon>Tylenchina</taxon>
        <taxon>Panagrolaimomorpha</taxon>
        <taxon>Panagrolaimoidea</taxon>
        <taxon>Panagrolaimidae</taxon>
        <taxon>Panagrolaimus</taxon>
    </lineage>
</organism>
<reference evidence="5" key="1">
    <citation type="submission" date="2022-11" db="UniProtKB">
        <authorList>
            <consortium name="WormBaseParasite"/>
        </authorList>
    </citation>
    <scope>IDENTIFICATION</scope>
</reference>
<dbReference type="FunFam" id="3.30.420.40:FF:000028">
    <property type="entry name" value="heat shock 70 kDa protein-like"/>
    <property type="match status" value="1"/>
</dbReference>
<sequence>MCIFKVENNKIHILHNSADSNLGGSQYDNLLFDYFQKQVKAEFGFDISKMLWSRFIFYCKDIKHVLSFRESYRLYIEDFDATKDGHIDITCKHFEKMAEILLDKTQDFIYETLNKIGIEANQIFTILQTGGGCRMPMIKLLLRQTFPKAKHYSNDYPLDTVAVGAVRYASTIIKQSPESSGTNDVKDKGVSEDPKIDAVGIDLGTTRCCVAVNRTTGIETIGLENEGNRLLPSYVGYDESHEKILGKEFNEIKIDENWTFTLISYGTKVKLQLTTYEGETLKYPEEISTALLKHIKEIINQFQTKELSEVVITVPTAFSDKQKKSTYVAAILAGWKTVHLISEAVAAILAYSIQHLFPPFSSKDNSAILIFDLGGGTLDVSVFKYKTDGTAEIIGRSGDPNLGGRDFDSILVNYFTKLLQSVYKVTVPESKKYFLLSKSQEIKETLSTLIEDSFFVDDIDVTKDDVIKITRKEFEHMSVDLLNRAKEVIFKAINNSGFTADKIDKVIQVGGGSRMPMMKSLMMETFLNAEHCCVTNPDEVVAVGAAHYSFNLNLKNF</sequence>
<protein>
    <submittedName>
        <fullName evidence="5">Heat shock protein 70</fullName>
    </submittedName>
</protein>
<comment type="similarity">
    <text evidence="1">Belongs to the heat shock protein 70 family.</text>
</comment>
<dbReference type="GO" id="GO:0034663">
    <property type="term" value="C:endoplasmic reticulum chaperone complex"/>
    <property type="evidence" value="ECO:0007669"/>
    <property type="project" value="TreeGrafter"/>
</dbReference>
<dbReference type="InterPro" id="IPR018181">
    <property type="entry name" value="Heat_shock_70_CS"/>
</dbReference>
<dbReference type="GO" id="GO:0005788">
    <property type="term" value="C:endoplasmic reticulum lumen"/>
    <property type="evidence" value="ECO:0007669"/>
    <property type="project" value="UniProtKB-SubCell"/>
</dbReference>
<evidence type="ECO:0000256" key="1">
    <source>
        <dbReference type="ARBA" id="ARBA00007381"/>
    </source>
</evidence>
<dbReference type="WBParaSite" id="PSU_v2.g11872.t1">
    <property type="protein sequence ID" value="PSU_v2.g11872.t1"/>
    <property type="gene ID" value="PSU_v2.g11872"/>
</dbReference>
<keyword evidence="4" id="KW-1185">Reference proteome</keyword>
<dbReference type="Pfam" id="PF00012">
    <property type="entry name" value="HSP70"/>
    <property type="match status" value="2"/>
</dbReference>
<dbReference type="PROSITE" id="PS00329">
    <property type="entry name" value="HSP70_2"/>
    <property type="match status" value="1"/>
</dbReference>
<name>A0A914XY38_9BILA</name>
<dbReference type="PRINTS" id="PR00301">
    <property type="entry name" value="HEATSHOCK70"/>
</dbReference>
<dbReference type="PANTHER" id="PTHR45639">
    <property type="entry name" value="HSC70CB, ISOFORM G-RELATED"/>
    <property type="match status" value="1"/>
</dbReference>
<evidence type="ECO:0000256" key="3">
    <source>
        <dbReference type="ARBA" id="ARBA00022840"/>
    </source>
</evidence>
<dbReference type="InterPro" id="IPR013126">
    <property type="entry name" value="Hsp_70_fam"/>
</dbReference>
<accession>A0A914XY38</accession>
<dbReference type="InterPro" id="IPR043129">
    <property type="entry name" value="ATPase_NBD"/>
</dbReference>
<dbReference type="Gene3D" id="3.30.420.40">
    <property type="match status" value="4"/>
</dbReference>
<proteinExistence type="inferred from homology"/>
<dbReference type="GO" id="GO:0140662">
    <property type="term" value="F:ATP-dependent protein folding chaperone"/>
    <property type="evidence" value="ECO:0007669"/>
    <property type="project" value="InterPro"/>
</dbReference>
<evidence type="ECO:0000313" key="4">
    <source>
        <dbReference type="Proteomes" id="UP000887577"/>
    </source>
</evidence>
<evidence type="ECO:0000256" key="2">
    <source>
        <dbReference type="ARBA" id="ARBA00022741"/>
    </source>
</evidence>
<dbReference type="SUPFAM" id="SSF53067">
    <property type="entry name" value="Actin-like ATPase domain"/>
    <property type="match status" value="3"/>
</dbReference>
<dbReference type="GO" id="GO:0005524">
    <property type="term" value="F:ATP binding"/>
    <property type="evidence" value="ECO:0007669"/>
    <property type="project" value="UniProtKB-KW"/>
</dbReference>
<keyword evidence="3" id="KW-0067">ATP-binding</keyword>